<organism evidence="1 2">
    <name type="scientific">Gymnopilus junonius</name>
    <name type="common">Spectacular rustgill mushroom</name>
    <name type="synonym">Gymnopilus spectabilis subsp. junonius</name>
    <dbReference type="NCBI Taxonomy" id="109634"/>
    <lineage>
        <taxon>Eukaryota</taxon>
        <taxon>Fungi</taxon>
        <taxon>Dikarya</taxon>
        <taxon>Basidiomycota</taxon>
        <taxon>Agaricomycotina</taxon>
        <taxon>Agaricomycetes</taxon>
        <taxon>Agaricomycetidae</taxon>
        <taxon>Agaricales</taxon>
        <taxon>Agaricineae</taxon>
        <taxon>Hymenogastraceae</taxon>
        <taxon>Gymnopilus</taxon>
    </lineage>
</organism>
<dbReference type="Proteomes" id="UP000724874">
    <property type="component" value="Unassembled WGS sequence"/>
</dbReference>
<protein>
    <submittedName>
        <fullName evidence="1">Uncharacterized protein</fullName>
    </submittedName>
</protein>
<proteinExistence type="predicted"/>
<dbReference type="AlphaFoldDB" id="A0A9P5NUM2"/>
<evidence type="ECO:0000313" key="1">
    <source>
        <dbReference type="EMBL" id="KAF8907260.1"/>
    </source>
</evidence>
<dbReference type="OrthoDB" id="5598396at2759"/>
<keyword evidence="2" id="KW-1185">Reference proteome</keyword>
<reference evidence="1" key="1">
    <citation type="submission" date="2020-11" db="EMBL/GenBank/DDBJ databases">
        <authorList>
            <consortium name="DOE Joint Genome Institute"/>
            <person name="Ahrendt S."/>
            <person name="Riley R."/>
            <person name="Andreopoulos W."/>
            <person name="LaButti K."/>
            <person name="Pangilinan J."/>
            <person name="Ruiz-duenas F.J."/>
            <person name="Barrasa J.M."/>
            <person name="Sanchez-Garcia M."/>
            <person name="Camarero S."/>
            <person name="Miyauchi S."/>
            <person name="Serrano A."/>
            <person name="Linde D."/>
            <person name="Babiker R."/>
            <person name="Drula E."/>
            <person name="Ayuso-Fernandez I."/>
            <person name="Pacheco R."/>
            <person name="Padilla G."/>
            <person name="Ferreira P."/>
            <person name="Barriuso J."/>
            <person name="Kellner H."/>
            <person name="Castanera R."/>
            <person name="Alfaro M."/>
            <person name="Ramirez L."/>
            <person name="Pisabarro A.G."/>
            <person name="Kuo A."/>
            <person name="Tritt A."/>
            <person name="Lipzen A."/>
            <person name="He G."/>
            <person name="Yan M."/>
            <person name="Ng V."/>
            <person name="Cullen D."/>
            <person name="Martin F."/>
            <person name="Rosso M.-N."/>
            <person name="Henrissat B."/>
            <person name="Hibbett D."/>
            <person name="Martinez A.T."/>
            <person name="Grigoriev I.V."/>
        </authorList>
    </citation>
    <scope>NUCLEOTIDE SEQUENCE</scope>
    <source>
        <strain evidence="1">AH 44721</strain>
    </source>
</reference>
<dbReference type="EMBL" id="JADNYJ010000015">
    <property type="protein sequence ID" value="KAF8907260.1"/>
    <property type="molecule type" value="Genomic_DNA"/>
</dbReference>
<accession>A0A9P5NUM2</accession>
<name>A0A9P5NUM2_GYMJU</name>
<sequence length="83" mass="9321">MCLQNPNKLICWSSVSFPDDSTYAYHLPTHKADHLFEGSHIHICCLLPNGPLPCPIFLCYLTSCDCLFPFNPELWLIAVGSIP</sequence>
<gene>
    <name evidence="1" type="ORF">CPB84DRAFT_1875702</name>
</gene>
<comment type="caution">
    <text evidence="1">The sequence shown here is derived from an EMBL/GenBank/DDBJ whole genome shotgun (WGS) entry which is preliminary data.</text>
</comment>
<evidence type="ECO:0000313" key="2">
    <source>
        <dbReference type="Proteomes" id="UP000724874"/>
    </source>
</evidence>
<feature type="non-terminal residue" evidence="1">
    <location>
        <position position="83"/>
    </location>
</feature>